<feature type="region of interest" description="Disordered" evidence="4">
    <location>
        <begin position="154"/>
        <end position="173"/>
    </location>
</feature>
<keyword evidence="7" id="KW-1185">Reference proteome</keyword>
<sequence>MAGRVSGAPAPGLPASGAAGPGSPAAGKEKEKRSLGKRLFFRGRGAGGSSLGGLVSRVLRTLSTLSHLGGEHGPPAAAAPPPPEQPPPPPREEERPEPPPPAPPGAPCCPPGGAALVPGVAGLRNHGNTCFMNAVLQCLSNTEPLAEFLALEHFRGPPAAPPPPPEPRAAGEVTEQLAQLVRALWTLQYTPQHSREFKVSPGVRRPPPPRDAPPPARSPRPSREGSRRRRRASSGGGFGPAEPRPEPPRRFPAACILDSGSRPSQAPPAAVGPARSRAWNPPLVLVPAKRRSGAPR</sequence>
<dbReference type="AlphaFoldDB" id="A0AAW1AV84"/>
<comment type="catalytic activity">
    <reaction evidence="1">
        <text>Thiol-dependent hydrolysis of ester, thioester, amide, peptide and isopeptide bonds formed by the C-terminal Gly of ubiquitin (a 76-residue protein attached to proteins as an intracellular targeting signal).</text>
        <dbReference type="EC" id="3.4.19.12"/>
    </reaction>
</comment>
<keyword evidence="3" id="KW-0378">Hydrolase</keyword>
<dbReference type="PANTHER" id="PTHR21646">
    <property type="entry name" value="UBIQUITIN CARBOXYL-TERMINAL HYDROLASE"/>
    <property type="match status" value="1"/>
</dbReference>
<name>A0AAW1AV84_CROAD</name>
<dbReference type="InterPro" id="IPR001394">
    <property type="entry name" value="Peptidase_C19_UCH"/>
</dbReference>
<reference evidence="6 7" key="1">
    <citation type="journal article" date="2024" name="Proc. Natl. Acad. Sci. U.S.A.">
        <title>The genetic regulatory architecture and epigenomic basis for age-related changes in rattlesnake venom.</title>
        <authorList>
            <person name="Hogan M.P."/>
            <person name="Holding M.L."/>
            <person name="Nystrom G.S."/>
            <person name="Colston T.J."/>
            <person name="Bartlett D.A."/>
            <person name="Mason A.J."/>
            <person name="Ellsworth S.A."/>
            <person name="Rautsaw R.M."/>
            <person name="Lawrence K.C."/>
            <person name="Strickland J.L."/>
            <person name="He B."/>
            <person name="Fraser P."/>
            <person name="Margres M.J."/>
            <person name="Gilbert D.M."/>
            <person name="Gibbs H.L."/>
            <person name="Parkinson C.L."/>
            <person name="Rokyta D.R."/>
        </authorList>
    </citation>
    <scope>NUCLEOTIDE SEQUENCE [LARGE SCALE GENOMIC DNA]</scope>
    <source>
        <strain evidence="6">DRR0105</strain>
    </source>
</reference>
<feature type="compositionally biased region" description="Low complexity" evidence="4">
    <location>
        <begin position="1"/>
        <end position="26"/>
    </location>
</feature>
<evidence type="ECO:0000313" key="6">
    <source>
        <dbReference type="EMBL" id="KAK9393356.1"/>
    </source>
</evidence>
<dbReference type="Pfam" id="PF00443">
    <property type="entry name" value="UCH"/>
    <property type="match status" value="1"/>
</dbReference>
<feature type="compositionally biased region" description="Pro residues" evidence="4">
    <location>
        <begin position="204"/>
        <end position="218"/>
    </location>
</feature>
<dbReference type="InterPro" id="IPR050185">
    <property type="entry name" value="Ub_carboxyl-term_hydrolase"/>
</dbReference>
<dbReference type="InterPro" id="IPR038765">
    <property type="entry name" value="Papain-like_cys_pep_sf"/>
</dbReference>
<evidence type="ECO:0000256" key="4">
    <source>
        <dbReference type="SAM" id="MobiDB-lite"/>
    </source>
</evidence>
<feature type="region of interest" description="Disordered" evidence="4">
    <location>
        <begin position="1"/>
        <end position="108"/>
    </location>
</feature>
<feature type="compositionally biased region" description="Pro residues" evidence="4">
    <location>
        <begin position="77"/>
        <end position="89"/>
    </location>
</feature>
<feature type="compositionally biased region" description="Pro residues" evidence="4">
    <location>
        <begin position="158"/>
        <end position="167"/>
    </location>
</feature>
<organism evidence="6 7">
    <name type="scientific">Crotalus adamanteus</name>
    <name type="common">Eastern diamondback rattlesnake</name>
    <dbReference type="NCBI Taxonomy" id="8729"/>
    <lineage>
        <taxon>Eukaryota</taxon>
        <taxon>Metazoa</taxon>
        <taxon>Chordata</taxon>
        <taxon>Craniata</taxon>
        <taxon>Vertebrata</taxon>
        <taxon>Euteleostomi</taxon>
        <taxon>Lepidosauria</taxon>
        <taxon>Squamata</taxon>
        <taxon>Bifurcata</taxon>
        <taxon>Unidentata</taxon>
        <taxon>Episquamata</taxon>
        <taxon>Toxicofera</taxon>
        <taxon>Serpentes</taxon>
        <taxon>Colubroidea</taxon>
        <taxon>Viperidae</taxon>
        <taxon>Crotalinae</taxon>
        <taxon>Crotalus</taxon>
    </lineage>
</organism>
<dbReference type="SUPFAM" id="SSF54001">
    <property type="entry name" value="Cysteine proteinases"/>
    <property type="match status" value="1"/>
</dbReference>
<protein>
    <recommendedName>
        <fullName evidence="2">ubiquitinyl hydrolase 1</fullName>
        <ecNumber evidence="2">3.4.19.12</ecNumber>
    </recommendedName>
</protein>
<feature type="region of interest" description="Disordered" evidence="4">
    <location>
        <begin position="189"/>
        <end position="296"/>
    </location>
</feature>
<evidence type="ECO:0000256" key="2">
    <source>
        <dbReference type="ARBA" id="ARBA00012759"/>
    </source>
</evidence>
<evidence type="ECO:0000259" key="5">
    <source>
        <dbReference type="Pfam" id="PF00443"/>
    </source>
</evidence>
<evidence type="ECO:0000313" key="7">
    <source>
        <dbReference type="Proteomes" id="UP001474421"/>
    </source>
</evidence>
<dbReference type="EMBL" id="JAOTOJ010000014">
    <property type="protein sequence ID" value="KAK9393356.1"/>
    <property type="molecule type" value="Genomic_DNA"/>
</dbReference>
<dbReference type="PROSITE" id="PS00972">
    <property type="entry name" value="USP_1"/>
    <property type="match status" value="1"/>
</dbReference>
<dbReference type="Proteomes" id="UP001474421">
    <property type="component" value="Unassembled WGS sequence"/>
</dbReference>
<gene>
    <name evidence="6" type="ORF">NXF25_016618</name>
</gene>
<feature type="domain" description="Peptidase C19 ubiquitin carboxyl-terminal hydrolase" evidence="5">
    <location>
        <begin position="121"/>
        <end position="199"/>
    </location>
</feature>
<proteinExistence type="predicted"/>
<evidence type="ECO:0000256" key="1">
    <source>
        <dbReference type="ARBA" id="ARBA00000707"/>
    </source>
</evidence>
<dbReference type="EC" id="3.4.19.12" evidence="2"/>
<feature type="compositionally biased region" description="Pro residues" evidence="4">
    <location>
        <begin position="98"/>
        <end position="108"/>
    </location>
</feature>
<dbReference type="PANTHER" id="PTHR21646:SF44">
    <property type="entry name" value="UBIQUITIN CARBOXYL-TERMINAL HYDROLASE 31"/>
    <property type="match status" value="1"/>
</dbReference>
<dbReference type="Gene3D" id="3.90.70.10">
    <property type="entry name" value="Cysteine proteinases"/>
    <property type="match status" value="1"/>
</dbReference>
<evidence type="ECO:0000256" key="3">
    <source>
        <dbReference type="ARBA" id="ARBA00022801"/>
    </source>
</evidence>
<comment type="caution">
    <text evidence="6">The sequence shown here is derived from an EMBL/GenBank/DDBJ whole genome shotgun (WGS) entry which is preliminary data.</text>
</comment>
<dbReference type="GO" id="GO:0004843">
    <property type="term" value="F:cysteine-type deubiquitinase activity"/>
    <property type="evidence" value="ECO:0007669"/>
    <property type="project" value="UniProtKB-EC"/>
</dbReference>
<dbReference type="GO" id="GO:0016579">
    <property type="term" value="P:protein deubiquitination"/>
    <property type="evidence" value="ECO:0007669"/>
    <property type="project" value="InterPro"/>
</dbReference>
<dbReference type="InterPro" id="IPR018200">
    <property type="entry name" value="USP_CS"/>
</dbReference>
<accession>A0AAW1AV84</accession>